<dbReference type="PANTHER" id="PTHR34658:SF2">
    <property type="entry name" value="OS01G0151800 PROTEIN"/>
    <property type="match status" value="1"/>
</dbReference>
<protein>
    <submittedName>
        <fullName evidence="2">Uncharacterized protein</fullName>
    </submittedName>
</protein>
<reference evidence="2" key="1">
    <citation type="submission" date="2022-04" db="EMBL/GenBank/DDBJ databases">
        <title>A functionally conserved STORR gene fusion in Papaver species that diverged 16.8 million years ago.</title>
        <authorList>
            <person name="Catania T."/>
        </authorList>
    </citation>
    <scope>NUCLEOTIDE SEQUENCE</scope>
    <source>
        <strain evidence="2">S-188037</strain>
    </source>
</reference>
<dbReference type="EMBL" id="JAJJMB010009858">
    <property type="protein sequence ID" value="KAI3912036.1"/>
    <property type="molecule type" value="Genomic_DNA"/>
</dbReference>
<comment type="caution">
    <text evidence="2">The sequence shown here is derived from an EMBL/GenBank/DDBJ whole genome shotgun (WGS) entry which is preliminary data.</text>
</comment>
<evidence type="ECO:0000313" key="2">
    <source>
        <dbReference type="EMBL" id="KAI3912036.1"/>
    </source>
</evidence>
<dbReference type="Proteomes" id="UP001202328">
    <property type="component" value="Unassembled WGS sequence"/>
</dbReference>
<evidence type="ECO:0000313" key="3">
    <source>
        <dbReference type="Proteomes" id="UP001202328"/>
    </source>
</evidence>
<proteinExistence type="predicted"/>
<accession>A0AAD4XGH8</accession>
<organism evidence="2 3">
    <name type="scientific">Papaver atlanticum</name>
    <dbReference type="NCBI Taxonomy" id="357466"/>
    <lineage>
        <taxon>Eukaryota</taxon>
        <taxon>Viridiplantae</taxon>
        <taxon>Streptophyta</taxon>
        <taxon>Embryophyta</taxon>
        <taxon>Tracheophyta</taxon>
        <taxon>Spermatophyta</taxon>
        <taxon>Magnoliopsida</taxon>
        <taxon>Ranunculales</taxon>
        <taxon>Papaveraceae</taxon>
        <taxon>Papaveroideae</taxon>
        <taxon>Papaver</taxon>
    </lineage>
</organism>
<dbReference type="PANTHER" id="PTHR34658">
    <property type="entry name" value="OS01G0151800 PROTEIN"/>
    <property type="match status" value="1"/>
</dbReference>
<dbReference type="AlphaFoldDB" id="A0AAD4XGH8"/>
<feature type="transmembrane region" description="Helical" evidence="1">
    <location>
        <begin position="16"/>
        <end position="36"/>
    </location>
</feature>
<keyword evidence="1" id="KW-0812">Transmembrane</keyword>
<gene>
    <name evidence="2" type="ORF">MKW98_007563</name>
</gene>
<sequence>MSLYSFINRFTSNHPLLIYALVWTVLLTITVAISSLSPEIAFMSAISPTSSFSSQQQHNQASCKIEEGYIRVPIDNPGEVLCFPAHLFVKSRMDYFVPPIFAAAVVAGSAFVVKAMGLWED</sequence>
<keyword evidence="1" id="KW-0472">Membrane</keyword>
<keyword evidence="3" id="KW-1185">Reference proteome</keyword>
<name>A0AAD4XGH8_9MAGN</name>
<feature type="transmembrane region" description="Helical" evidence="1">
    <location>
        <begin position="95"/>
        <end position="119"/>
    </location>
</feature>
<evidence type="ECO:0000256" key="1">
    <source>
        <dbReference type="SAM" id="Phobius"/>
    </source>
</evidence>
<keyword evidence="1" id="KW-1133">Transmembrane helix</keyword>